<reference evidence="3 4" key="1">
    <citation type="journal article" date="2020" name="ISME J.">
        <title>Uncovering the hidden diversity of litter-decomposition mechanisms in mushroom-forming fungi.</title>
        <authorList>
            <person name="Floudas D."/>
            <person name="Bentzer J."/>
            <person name="Ahren D."/>
            <person name="Johansson T."/>
            <person name="Persson P."/>
            <person name="Tunlid A."/>
        </authorList>
    </citation>
    <scope>NUCLEOTIDE SEQUENCE [LARGE SCALE GENOMIC DNA]</scope>
    <source>
        <strain evidence="3 4">CBS 146.42</strain>
    </source>
</reference>
<evidence type="ECO:0000313" key="3">
    <source>
        <dbReference type="EMBL" id="KAF5355758.1"/>
    </source>
</evidence>
<keyword evidence="4" id="KW-1185">Reference proteome</keyword>
<dbReference type="Proteomes" id="UP000559027">
    <property type="component" value="Unassembled WGS sequence"/>
</dbReference>
<dbReference type="PANTHER" id="PTHR39472">
    <property type="entry name" value="EXPRESSED PROTEIN"/>
    <property type="match status" value="1"/>
</dbReference>
<feature type="coiled-coil region" evidence="1">
    <location>
        <begin position="187"/>
        <end position="241"/>
    </location>
</feature>
<proteinExistence type="predicted"/>
<dbReference type="AlphaFoldDB" id="A0A8H5D9I9"/>
<name>A0A8H5D9I9_9AGAR</name>
<evidence type="ECO:0000256" key="1">
    <source>
        <dbReference type="SAM" id="Coils"/>
    </source>
</evidence>
<dbReference type="EMBL" id="JAACJO010000007">
    <property type="protein sequence ID" value="KAF5355758.1"/>
    <property type="molecule type" value="Genomic_DNA"/>
</dbReference>
<feature type="region of interest" description="Disordered" evidence="2">
    <location>
        <begin position="165"/>
        <end position="184"/>
    </location>
</feature>
<feature type="region of interest" description="Disordered" evidence="2">
    <location>
        <begin position="301"/>
        <end position="384"/>
    </location>
</feature>
<comment type="caution">
    <text evidence="3">The sequence shown here is derived from an EMBL/GenBank/DDBJ whole genome shotgun (WGS) entry which is preliminary data.</text>
</comment>
<evidence type="ECO:0000256" key="2">
    <source>
        <dbReference type="SAM" id="MobiDB-lite"/>
    </source>
</evidence>
<organism evidence="3 4">
    <name type="scientific">Leucocoprinus leucothites</name>
    <dbReference type="NCBI Taxonomy" id="201217"/>
    <lineage>
        <taxon>Eukaryota</taxon>
        <taxon>Fungi</taxon>
        <taxon>Dikarya</taxon>
        <taxon>Basidiomycota</taxon>
        <taxon>Agaricomycotina</taxon>
        <taxon>Agaricomycetes</taxon>
        <taxon>Agaricomycetidae</taxon>
        <taxon>Agaricales</taxon>
        <taxon>Agaricineae</taxon>
        <taxon>Agaricaceae</taxon>
        <taxon>Leucocoprinus</taxon>
    </lineage>
</organism>
<keyword evidence="1" id="KW-0175">Coiled coil</keyword>
<gene>
    <name evidence="3" type="ORF">D9756_003704</name>
</gene>
<dbReference type="PANTHER" id="PTHR39472:SF1">
    <property type="entry name" value="EXPRESSED PROTEIN"/>
    <property type="match status" value="1"/>
</dbReference>
<accession>A0A8H5D9I9</accession>
<protein>
    <submittedName>
        <fullName evidence="3">Uncharacterized protein</fullName>
    </submittedName>
</protein>
<dbReference type="OrthoDB" id="21214at2759"/>
<sequence length="384" mass="43092">METELIRVWQLVSELSEQLARNQELATSLKNQAVVLKGRADQTCSGFSLRRFNVDISQEEFDSDVERLNAQIIIENQTLLQENKQLSSLLKEYETTMETIMTKFRNHAAAAQQHEHTLARHYETLIQTRESQSIAADVTANTVMLQSVHRLSHHLQSLLRLMAGEEVEGDSSSSPPPDDPNSLPQEIEELQRLLQALEEQADADFGELGRQDWALQRECEIRRLEEENVVLRKALEIDRENMEAKGLAVDEGQVDIHRKMVIASHRSIPENSYWAGVPLEPTTHLQRAPETQFLARLAIQQQNQPQAQSAPPPPQQKRSGVWGGTMPDRRERNNATGRPLTAFGGQTPGALTLWSSQPASPAPPVVERSWQAPGSSLDLTPGFS</sequence>
<feature type="compositionally biased region" description="Polar residues" evidence="2">
    <location>
        <begin position="372"/>
        <end position="384"/>
    </location>
</feature>
<evidence type="ECO:0000313" key="4">
    <source>
        <dbReference type="Proteomes" id="UP000559027"/>
    </source>
</evidence>